<dbReference type="AlphaFoldDB" id="A0ABD3U175"/>
<evidence type="ECO:0000256" key="1">
    <source>
        <dbReference type="ARBA" id="ARBA00023015"/>
    </source>
</evidence>
<evidence type="ECO:0000256" key="2">
    <source>
        <dbReference type="ARBA" id="ARBA00023125"/>
    </source>
</evidence>
<evidence type="ECO:0000256" key="3">
    <source>
        <dbReference type="ARBA" id="ARBA00023163"/>
    </source>
</evidence>
<dbReference type="CDD" id="cd00130">
    <property type="entry name" value="PAS"/>
    <property type="match status" value="1"/>
</dbReference>
<reference evidence="7 8" key="1">
    <citation type="submission" date="2024-11" db="EMBL/GenBank/DDBJ databases">
        <title>Chromosome-level genome assembly of the freshwater bivalve Anodonta woodiana.</title>
        <authorList>
            <person name="Chen X."/>
        </authorList>
    </citation>
    <scope>NUCLEOTIDE SEQUENCE [LARGE SCALE GENOMIC DNA]</scope>
    <source>
        <strain evidence="7">MN2024</strain>
        <tissue evidence="7">Gills</tissue>
    </source>
</reference>
<proteinExistence type="predicted"/>
<keyword evidence="1" id="KW-0805">Transcription regulation</keyword>
<dbReference type="InterPro" id="IPR001067">
    <property type="entry name" value="Nuc_translocat"/>
</dbReference>
<comment type="caution">
    <text evidence="7">The sequence shown here is derived from an EMBL/GenBank/DDBJ whole genome shotgun (WGS) entry which is preliminary data.</text>
</comment>
<feature type="domain" description="PAS" evidence="6">
    <location>
        <begin position="177"/>
        <end position="226"/>
    </location>
</feature>
<evidence type="ECO:0000313" key="8">
    <source>
        <dbReference type="Proteomes" id="UP001634394"/>
    </source>
</evidence>
<keyword evidence="8" id="KW-1185">Reference proteome</keyword>
<organism evidence="7 8">
    <name type="scientific">Sinanodonta woodiana</name>
    <name type="common">Chinese pond mussel</name>
    <name type="synonym">Anodonta woodiana</name>
    <dbReference type="NCBI Taxonomy" id="1069815"/>
    <lineage>
        <taxon>Eukaryota</taxon>
        <taxon>Metazoa</taxon>
        <taxon>Spiralia</taxon>
        <taxon>Lophotrochozoa</taxon>
        <taxon>Mollusca</taxon>
        <taxon>Bivalvia</taxon>
        <taxon>Autobranchia</taxon>
        <taxon>Heteroconchia</taxon>
        <taxon>Palaeoheterodonta</taxon>
        <taxon>Unionida</taxon>
        <taxon>Unionoidea</taxon>
        <taxon>Unionidae</taxon>
        <taxon>Unioninae</taxon>
        <taxon>Sinanodonta</taxon>
    </lineage>
</organism>
<sequence length="482" mass="53606">MFSFQSDLIGQCLFDYLHPRDINKVKEQFSSSDLSPRERLIDAKTLQPVKTELPQRPTHLCSGARRSFFCQMRCRGNTSTDSLNIKSEKDLDLDFCRGKRKLERKSYVLIHCTGYLKSWPTSKLNNSDQEDSEDNCNLSCLVAVGQIRQQDAHESGTSDTDNKHSQPLEFVSRHTIDGKFTFIDQEATVVLGYLPQELIGTSVYEYYHQDDIVRLADIHRKVLNSKEKLETGVYKFKCKKGSFLHLRSVSFSFRNPWTKEVESIISTNYVVPVQEVTSSGQGVDLSEATVFETDDYSTDNTVGSSSIEKSSILIPGIPGGTRPGAGRIGRQIADEVLEQRRTPDSPNQADSTNNDVRPMMPQKLQHPNKKIYSSKETDSVGDHVTCSSSSFVSQYQPHSAPGVSSSHNGMRLSEQSSQDVPPQLNNNNLLDTLLGEQAIDEIANPGGSEGRDDAAMSIIMSLLEADAGLGGPIDFNDLPWPL</sequence>
<dbReference type="PANTHER" id="PTHR23042">
    <property type="entry name" value="CIRCADIAN PROTEIN CLOCK/ARNT/BMAL/PAS"/>
    <property type="match status" value="1"/>
</dbReference>
<dbReference type="InterPro" id="IPR035965">
    <property type="entry name" value="PAS-like_dom_sf"/>
</dbReference>
<dbReference type="SUPFAM" id="SSF55785">
    <property type="entry name" value="PYP-like sensor domain (PAS domain)"/>
    <property type="match status" value="2"/>
</dbReference>
<keyword evidence="3" id="KW-0804">Transcription</keyword>
<dbReference type="PROSITE" id="PS50112">
    <property type="entry name" value="PAS"/>
    <property type="match status" value="1"/>
</dbReference>
<protein>
    <recommendedName>
        <fullName evidence="6">PAS domain-containing protein</fullName>
    </recommendedName>
</protein>
<dbReference type="Gene3D" id="3.30.450.20">
    <property type="entry name" value="PAS domain"/>
    <property type="match status" value="2"/>
</dbReference>
<dbReference type="InterPro" id="IPR000014">
    <property type="entry name" value="PAS"/>
</dbReference>
<dbReference type="Pfam" id="PF14598">
    <property type="entry name" value="PAS_11"/>
    <property type="match status" value="1"/>
</dbReference>
<evidence type="ECO:0000256" key="5">
    <source>
        <dbReference type="SAM" id="MobiDB-lite"/>
    </source>
</evidence>
<evidence type="ECO:0000313" key="7">
    <source>
        <dbReference type="EMBL" id="KAL3842167.1"/>
    </source>
</evidence>
<feature type="compositionally biased region" description="Polar residues" evidence="5">
    <location>
        <begin position="385"/>
        <end position="420"/>
    </location>
</feature>
<keyword evidence="4" id="KW-0539">Nucleus</keyword>
<evidence type="ECO:0000256" key="4">
    <source>
        <dbReference type="ARBA" id="ARBA00023242"/>
    </source>
</evidence>
<dbReference type="EMBL" id="JBJQND010000017">
    <property type="protein sequence ID" value="KAL3842167.1"/>
    <property type="molecule type" value="Genomic_DNA"/>
</dbReference>
<dbReference type="PRINTS" id="PR00785">
    <property type="entry name" value="NCTRNSLOCATR"/>
</dbReference>
<evidence type="ECO:0000259" key="6">
    <source>
        <dbReference type="PROSITE" id="PS50112"/>
    </source>
</evidence>
<dbReference type="Proteomes" id="UP001634394">
    <property type="component" value="Unassembled WGS sequence"/>
</dbReference>
<dbReference type="GO" id="GO:0003677">
    <property type="term" value="F:DNA binding"/>
    <property type="evidence" value="ECO:0007669"/>
    <property type="project" value="UniProtKB-KW"/>
</dbReference>
<dbReference type="InterPro" id="IPR050933">
    <property type="entry name" value="Circadian_TF"/>
</dbReference>
<keyword evidence="2" id="KW-0238">DNA-binding</keyword>
<feature type="compositionally biased region" description="Polar residues" evidence="5">
    <location>
        <begin position="344"/>
        <end position="355"/>
    </location>
</feature>
<dbReference type="SMART" id="SM00091">
    <property type="entry name" value="PAS"/>
    <property type="match status" value="1"/>
</dbReference>
<dbReference type="NCBIfam" id="TIGR00229">
    <property type="entry name" value="sensory_box"/>
    <property type="match status" value="1"/>
</dbReference>
<feature type="region of interest" description="Disordered" evidence="5">
    <location>
        <begin position="337"/>
        <end position="423"/>
    </location>
</feature>
<name>A0ABD3U175_SINWO</name>
<accession>A0ABD3U175</accession>
<gene>
    <name evidence="7" type="ORF">ACJMK2_020210</name>
</gene>